<feature type="region of interest" description="Disordered" evidence="1">
    <location>
        <begin position="283"/>
        <end position="342"/>
    </location>
</feature>
<feature type="region of interest" description="Disordered" evidence="1">
    <location>
        <begin position="585"/>
        <end position="604"/>
    </location>
</feature>
<feature type="compositionally biased region" description="Basic and acidic residues" evidence="1">
    <location>
        <begin position="548"/>
        <end position="568"/>
    </location>
</feature>
<evidence type="ECO:0000256" key="1">
    <source>
        <dbReference type="SAM" id="MobiDB-lite"/>
    </source>
</evidence>
<gene>
    <name evidence="2" type="ORF">OLC1_LOCUS6006</name>
</gene>
<feature type="compositionally biased region" description="Acidic residues" evidence="1">
    <location>
        <begin position="305"/>
        <end position="334"/>
    </location>
</feature>
<dbReference type="PANTHER" id="PTHR31286">
    <property type="entry name" value="GLYCINE-RICH CELL WALL STRUCTURAL PROTEIN 1.8-LIKE"/>
    <property type="match status" value="1"/>
</dbReference>
<dbReference type="InterPro" id="IPR040256">
    <property type="entry name" value="At4g02000-like"/>
</dbReference>
<organism evidence="2 3">
    <name type="scientific">Oldenlandia corymbosa var. corymbosa</name>
    <dbReference type="NCBI Taxonomy" id="529605"/>
    <lineage>
        <taxon>Eukaryota</taxon>
        <taxon>Viridiplantae</taxon>
        <taxon>Streptophyta</taxon>
        <taxon>Embryophyta</taxon>
        <taxon>Tracheophyta</taxon>
        <taxon>Spermatophyta</taxon>
        <taxon>Magnoliopsida</taxon>
        <taxon>eudicotyledons</taxon>
        <taxon>Gunneridae</taxon>
        <taxon>Pentapetalae</taxon>
        <taxon>asterids</taxon>
        <taxon>lamiids</taxon>
        <taxon>Gentianales</taxon>
        <taxon>Rubiaceae</taxon>
        <taxon>Rubioideae</taxon>
        <taxon>Spermacoceae</taxon>
        <taxon>Hedyotis-Oldenlandia complex</taxon>
        <taxon>Oldenlandia</taxon>
    </lineage>
</organism>
<accession>A0AAV1CGR6</accession>
<feature type="region of interest" description="Disordered" evidence="1">
    <location>
        <begin position="431"/>
        <end position="468"/>
    </location>
</feature>
<protein>
    <submittedName>
        <fullName evidence="2">OLC1v1030763C1</fullName>
    </submittedName>
</protein>
<keyword evidence="3" id="KW-1185">Reference proteome</keyword>
<dbReference type="Proteomes" id="UP001161247">
    <property type="component" value="Chromosome 2"/>
</dbReference>
<dbReference type="AlphaFoldDB" id="A0AAV1CGR6"/>
<sequence length="604" mass="68323">MQLTNFHTQLSRDNLRLSLLGYLIEDFEVDDRVMQDYMVANWPVTVRVLHYDRNFFILKFMNRAEMMAILDNGPYAVNGGLLILHRCYDHEDLVLDSIKIEKMSIWVRLHGVPITSMNYRSLEDLARRVGDVEVIKQDCVSLRKITYVREKVWIKPGDPLVPSFYFTKKNGKMAKIKCKFEHMHKFCQRCGRLGHPLTRCYFMEDDALTTFLNNFFAARAAQFDSPLLVDVNKPLCSGAIRGHAHKQKRSTRLPEYKVAAMLDFYDSVPDTYIQDGFTISETDEETPVPWYPWSPHNPDDHQLDNADEEDDGNQSDDPDQDDINPDNNNDEDESLSGGSDQFMDEINADNFVDDDGPPIQVEGRSSLYAGVEVDYSRSSAPAAGEDTVSSLSGDQGFQISDDSHNAIADEVASDSVSVNFGVRMTPRLSTRYSTGGGGFPQHRRIPVNAKGRGNFKKKGSHGSSSSDLALPSLLDEFSQTNSDPEEFFMKARMAVSESDLPDSMHTAQQSFPYRPATPGWCMKIVDEDFDDSVASDTSLNSTGSRKRHSEDSLPDLERPEKRRSNTVMHEEVQNLFKDLEMAWEEGKQHARASGIEPDQSPLFQ</sequence>
<proteinExistence type="predicted"/>
<dbReference type="EMBL" id="OX459119">
    <property type="protein sequence ID" value="CAI9094931.1"/>
    <property type="molecule type" value="Genomic_DNA"/>
</dbReference>
<name>A0AAV1CGR6_OLDCO</name>
<reference evidence="2" key="1">
    <citation type="submission" date="2023-03" db="EMBL/GenBank/DDBJ databases">
        <authorList>
            <person name="Julca I."/>
        </authorList>
    </citation>
    <scope>NUCLEOTIDE SEQUENCE</scope>
</reference>
<feature type="region of interest" description="Disordered" evidence="1">
    <location>
        <begin position="533"/>
        <end position="568"/>
    </location>
</feature>
<evidence type="ECO:0000313" key="2">
    <source>
        <dbReference type="EMBL" id="CAI9094931.1"/>
    </source>
</evidence>
<feature type="compositionally biased region" description="Polar residues" evidence="1">
    <location>
        <begin position="534"/>
        <end position="543"/>
    </location>
</feature>
<evidence type="ECO:0000313" key="3">
    <source>
        <dbReference type="Proteomes" id="UP001161247"/>
    </source>
</evidence>
<dbReference type="PANTHER" id="PTHR31286:SF180">
    <property type="entry name" value="OS10G0362600 PROTEIN"/>
    <property type="match status" value="1"/>
</dbReference>